<feature type="compositionally biased region" description="Polar residues" evidence="6">
    <location>
        <begin position="657"/>
        <end position="668"/>
    </location>
</feature>
<dbReference type="GO" id="GO:0000145">
    <property type="term" value="C:exocyst"/>
    <property type="evidence" value="ECO:0007669"/>
    <property type="project" value="UniProtKB-UniRule"/>
</dbReference>
<comment type="similarity">
    <text evidence="1 4">Belongs to the SEC5 family.</text>
</comment>
<keyword evidence="9" id="KW-1185">Reference proteome</keyword>
<evidence type="ECO:0000256" key="3">
    <source>
        <dbReference type="ARBA" id="ARBA00022483"/>
    </source>
</evidence>
<keyword evidence="4" id="KW-0653">Protein transport</keyword>
<feature type="region of interest" description="Disordered" evidence="6">
    <location>
        <begin position="1"/>
        <end position="46"/>
    </location>
</feature>
<dbReference type="InterPro" id="IPR029175">
    <property type="entry name" value="EXOC2/Sec5"/>
</dbReference>
<evidence type="ECO:0000256" key="1">
    <source>
        <dbReference type="ARBA" id="ARBA00010578"/>
    </source>
</evidence>
<dbReference type="Proteomes" id="UP000807716">
    <property type="component" value="Unassembled WGS sequence"/>
</dbReference>
<accession>A0A9P6U1P4</accession>
<gene>
    <name evidence="8" type="ORF">DFQ27_005532</name>
</gene>
<evidence type="ECO:0000256" key="6">
    <source>
        <dbReference type="SAM" id="MobiDB-lite"/>
    </source>
</evidence>
<dbReference type="OrthoDB" id="26242at2759"/>
<dbReference type="PANTHER" id="PTHR13043">
    <property type="entry name" value="EXOCYST COMPLEX COMPONENT SEC5"/>
    <property type="match status" value="1"/>
</dbReference>
<organism evidence="8 9">
    <name type="scientific">Actinomortierella ambigua</name>
    <dbReference type="NCBI Taxonomy" id="1343610"/>
    <lineage>
        <taxon>Eukaryota</taxon>
        <taxon>Fungi</taxon>
        <taxon>Fungi incertae sedis</taxon>
        <taxon>Mucoromycota</taxon>
        <taxon>Mortierellomycotina</taxon>
        <taxon>Mortierellomycetes</taxon>
        <taxon>Mortierellales</taxon>
        <taxon>Mortierellaceae</taxon>
        <taxon>Actinomortierella</taxon>
    </lineage>
</organism>
<dbReference type="GO" id="GO:0006893">
    <property type="term" value="P:Golgi to plasma membrane transport"/>
    <property type="evidence" value="ECO:0007669"/>
    <property type="project" value="UniProtKB-UniRule"/>
</dbReference>
<evidence type="ECO:0000313" key="8">
    <source>
        <dbReference type="EMBL" id="KAG0256701.1"/>
    </source>
</evidence>
<comment type="function">
    <text evidence="4">Component of the exocyst complex involved in the docking of exocytic vesicles with fusion sites on the plasma membrane.</text>
</comment>
<evidence type="ECO:0000256" key="4">
    <source>
        <dbReference type="RuleBase" id="RU365069"/>
    </source>
</evidence>
<evidence type="ECO:0000259" key="7">
    <source>
        <dbReference type="Pfam" id="PF15469"/>
    </source>
</evidence>
<feature type="region of interest" description="Disordered" evidence="6">
    <location>
        <begin position="641"/>
        <end position="669"/>
    </location>
</feature>
<evidence type="ECO:0000256" key="5">
    <source>
        <dbReference type="SAM" id="Coils"/>
    </source>
</evidence>
<sequence>MPDAWIDEEDLPSWVHADDLQQQQDTRGGSPRGAGGGRTTPGGDGLVNQMDMLGLKGNISKLKGVQGELNQISPNLKSFSPQRYLYAVHADTSYEDLQQGIQRLRDSMDQQSSSLKVLVQNNFDRFVQAKNVIDSVYEDMKGKTLNETQDWGTHRLNTILRNSYGKAHEAINPLLERREKVEKLRSTMGLLEPYRLFFNLPNTLQESIQQGKYQQAARDYNKGKILLAQAIPNSTPATSDSASVNSQNTILETKKKVFMRIWSEVERIVAGLRAILEAELEEPWRGMEEHERNIRLLYDLDTPTDPVWHCLSSQYRWIKKIMAESYDEQILSLEELRKSEALAQTYDLSPSSRSGFFKQVLGNVKSSDFETMFVKEPDVWYWLMLTKGVKTISELLLRLLPDFWKMATSFMEGRLQKNQQGQRRVPADPQKANQCPAMVKDIIQLYAGQMSQLLLHMVEPEARKEAAQQQSQESQQEEEEKEPPRFDNSIVSSYFLGKLITEFSNCVNDISGLNISSSAFLVLAELMGRVREKFISVMCNNWGYDAKVFFHHEDWTLNPALPQTTQFISLFFDFQEQCLRSAHRFASIWTANSPGATASENESARVSATYTDAIRKGFLDGMFMFLDGLVHLAFTDGERTEDDKRNKTYEGAGSMASLASQGSGTSGPISKKVKRIDSNDLDARMLITISNMNELRSVIIPKLIGDIEKICNISIDDDRNMLNDVMSKLDTILFDDYIKRKAVVTQRTIETGIRFSGIDWSTIPRSSGVHAFVHEALLTLVMAHAQIGEIAPVLVHRALSALLASTLQDCLECFREVERFGIGGIMQATLDMEFMMHTLSQYNTPQSSETLQLIYKSIEESTEAKTSALEAEVARLKQLLDDERHNTHAQYLCFKDHQSREKGQERHINK</sequence>
<dbReference type="AlphaFoldDB" id="A0A9P6U1P4"/>
<name>A0A9P6U1P4_9FUNG</name>
<feature type="coiled-coil region" evidence="5">
    <location>
        <begin position="859"/>
        <end position="886"/>
    </location>
</feature>
<protein>
    <recommendedName>
        <fullName evidence="4">Exocyst complex component SEC5</fullName>
    </recommendedName>
</protein>
<dbReference type="EMBL" id="JAAAJB010000397">
    <property type="protein sequence ID" value="KAG0256701.1"/>
    <property type="molecule type" value="Genomic_DNA"/>
</dbReference>
<comment type="caution">
    <text evidence="8">The sequence shown here is derived from an EMBL/GenBank/DDBJ whole genome shotgun (WGS) entry which is preliminary data.</text>
</comment>
<keyword evidence="5" id="KW-0175">Coiled coil</keyword>
<feature type="compositionally biased region" description="Gly residues" evidence="6">
    <location>
        <begin position="30"/>
        <end position="45"/>
    </location>
</feature>
<proteinExistence type="inferred from homology"/>
<evidence type="ECO:0000256" key="2">
    <source>
        <dbReference type="ARBA" id="ARBA00022448"/>
    </source>
</evidence>
<dbReference type="GO" id="GO:0015031">
    <property type="term" value="P:protein transport"/>
    <property type="evidence" value="ECO:0007669"/>
    <property type="project" value="UniProtKB-KW"/>
</dbReference>
<dbReference type="GO" id="GO:0006887">
    <property type="term" value="P:exocytosis"/>
    <property type="evidence" value="ECO:0007669"/>
    <property type="project" value="UniProtKB-KW"/>
</dbReference>
<dbReference type="Pfam" id="PF15469">
    <property type="entry name" value="Sec5"/>
    <property type="match status" value="1"/>
</dbReference>
<reference evidence="8" key="1">
    <citation type="journal article" date="2020" name="Fungal Divers.">
        <title>Resolving the Mortierellaceae phylogeny through synthesis of multi-gene phylogenetics and phylogenomics.</title>
        <authorList>
            <person name="Vandepol N."/>
            <person name="Liber J."/>
            <person name="Desiro A."/>
            <person name="Na H."/>
            <person name="Kennedy M."/>
            <person name="Barry K."/>
            <person name="Grigoriev I.V."/>
            <person name="Miller A.N."/>
            <person name="O'Donnell K."/>
            <person name="Stajich J.E."/>
            <person name="Bonito G."/>
        </authorList>
    </citation>
    <scope>NUCLEOTIDE SEQUENCE</scope>
    <source>
        <strain evidence="8">BC1065</strain>
    </source>
</reference>
<feature type="region of interest" description="Disordered" evidence="6">
    <location>
        <begin position="464"/>
        <end position="485"/>
    </location>
</feature>
<dbReference type="InterPro" id="IPR039481">
    <property type="entry name" value="EXOC2/Sec5_N_dom"/>
</dbReference>
<comment type="subunit">
    <text evidence="4">Component of the exocyst complex.</text>
</comment>
<evidence type="ECO:0000313" key="9">
    <source>
        <dbReference type="Proteomes" id="UP000807716"/>
    </source>
</evidence>
<dbReference type="PANTHER" id="PTHR13043:SF1">
    <property type="entry name" value="EXOCYST COMPLEX COMPONENT 2"/>
    <property type="match status" value="1"/>
</dbReference>
<keyword evidence="3 4" id="KW-0268">Exocytosis</keyword>
<keyword evidence="2 4" id="KW-0813">Transport</keyword>
<feature type="compositionally biased region" description="Acidic residues" evidence="6">
    <location>
        <begin position="1"/>
        <end position="11"/>
    </location>
</feature>
<feature type="domain" description="Exocyst complex component EXOC2/Sec5 N-terminal" evidence="7">
    <location>
        <begin position="66"/>
        <end position="894"/>
    </location>
</feature>